<evidence type="ECO:0000313" key="2">
    <source>
        <dbReference type="Proteomes" id="UP001164539"/>
    </source>
</evidence>
<reference evidence="1 2" key="1">
    <citation type="journal article" date="2023" name="Science">
        <title>Complex scaffold remodeling in plant triterpene biosynthesis.</title>
        <authorList>
            <person name="De La Pena R."/>
            <person name="Hodgson H."/>
            <person name="Liu J.C."/>
            <person name="Stephenson M.J."/>
            <person name="Martin A.C."/>
            <person name="Owen C."/>
            <person name="Harkess A."/>
            <person name="Leebens-Mack J."/>
            <person name="Jimenez L.E."/>
            <person name="Osbourn A."/>
            <person name="Sattely E.S."/>
        </authorList>
    </citation>
    <scope>NUCLEOTIDE SEQUENCE [LARGE SCALE GENOMIC DNA]</scope>
    <source>
        <strain evidence="2">cv. JPN11</strain>
        <tissue evidence="1">Leaf</tissue>
    </source>
</reference>
<gene>
    <name evidence="1" type="ORF">OWV82_002849</name>
</gene>
<organism evidence="1 2">
    <name type="scientific">Melia azedarach</name>
    <name type="common">Chinaberry tree</name>
    <dbReference type="NCBI Taxonomy" id="155640"/>
    <lineage>
        <taxon>Eukaryota</taxon>
        <taxon>Viridiplantae</taxon>
        <taxon>Streptophyta</taxon>
        <taxon>Embryophyta</taxon>
        <taxon>Tracheophyta</taxon>
        <taxon>Spermatophyta</taxon>
        <taxon>Magnoliopsida</taxon>
        <taxon>eudicotyledons</taxon>
        <taxon>Gunneridae</taxon>
        <taxon>Pentapetalae</taxon>
        <taxon>rosids</taxon>
        <taxon>malvids</taxon>
        <taxon>Sapindales</taxon>
        <taxon>Meliaceae</taxon>
        <taxon>Melia</taxon>
    </lineage>
</organism>
<sequence>MLLSTPNSLRTSNLNLRYQMKCSLDPYNSSNAFFLSGKRCIFYFRASRGLLALISSERFISSDASSCRSLDLSPIRNISLCKSLKGF</sequence>
<proteinExistence type="predicted"/>
<keyword evidence="2" id="KW-1185">Reference proteome</keyword>
<accession>A0ACC1Z2Q0</accession>
<comment type="caution">
    <text evidence="1">The sequence shown here is derived from an EMBL/GenBank/DDBJ whole genome shotgun (WGS) entry which is preliminary data.</text>
</comment>
<dbReference type="Proteomes" id="UP001164539">
    <property type="component" value="Chromosome 1"/>
</dbReference>
<protein>
    <submittedName>
        <fullName evidence="1">Uncharacterized protein</fullName>
    </submittedName>
</protein>
<evidence type="ECO:0000313" key="1">
    <source>
        <dbReference type="EMBL" id="KAJ4730177.1"/>
    </source>
</evidence>
<name>A0ACC1Z2Q0_MELAZ</name>
<dbReference type="EMBL" id="CM051394">
    <property type="protein sequence ID" value="KAJ4730177.1"/>
    <property type="molecule type" value="Genomic_DNA"/>
</dbReference>